<name>A0ABR1LDJ5_9PEZI</name>
<gene>
    <name evidence="2" type="ORF">J3D65DRAFT_125892</name>
</gene>
<feature type="compositionally biased region" description="Polar residues" evidence="1">
    <location>
        <begin position="69"/>
        <end position="85"/>
    </location>
</feature>
<evidence type="ECO:0000313" key="3">
    <source>
        <dbReference type="Proteomes" id="UP001360953"/>
    </source>
</evidence>
<sequence length="92" mass="9930">MHWPTLLRLPYVLTTGAAFVLRLLVIHLHPPTLGVSPPETNSSTFFSPLPPPCSVLPLCLALPSYPLNKSQRTRSSNVSAASTVRQALCPSP</sequence>
<comment type="caution">
    <text evidence="2">The sequence shown here is derived from an EMBL/GenBank/DDBJ whole genome shotgun (WGS) entry which is preliminary data.</text>
</comment>
<dbReference type="Proteomes" id="UP001360953">
    <property type="component" value="Unassembled WGS sequence"/>
</dbReference>
<proteinExistence type="predicted"/>
<protein>
    <recommendedName>
        <fullName evidence="4">Secreted protein</fullName>
    </recommendedName>
</protein>
<evidence type="ECO:0008006" key="4">
    <source>
        <dbReference type="Google" id="ProtNLM"/>
    </source>
</evidence>
<keyword evidence="3" id="KW-1185">Reference proteome</keyword>
<reference evidence="2 3" key="1">
    <citation type="submission" date="2024-04" db="EMBL/GenBank/DDBJ databases">
        <title>Phyllosticta paracitricarpa is synonymous to the EU quarantine fungus P. citricarpa based on phylogenomic analyses.</title>
        <authorList>
            <consortium name="Lawrence Berkeley National Laboratory"/>
            <person name="Van ingen-buijs V.A."/>
            <person name="Van westerhoven A.C."/>
            <person name="Haridas S."/>
            <person name="Skiadas P."/>
            <person name="Martin F."/>
            <person name="Groenewald J.Z."/>
            <person name="Crous P.W."/>
            <person name="Seidl M.F."/>
        </authorList>
    </citation>
    <scope>NUCLEOTIDE SEQUENCE [LARGE SCALE GENOMIC DNA]</scope>
    <source>
        <strain evidence="2 3">CPC 17464</strain>
    </source>
</reference>
<dbReference type="GeneID" id="92026758"/>
<dbReference type="RefSeq" id="XP_066651546.1">
    <property type="nucleotide sequence ID" value="XM_066793852.1"/>
</dbReference>
<organism evidence="2 3">
    <name type="scientific">Phyllosticta citribraziliensis</name>
    <dbReference type="NCBI Taxonomy" id="989973"/>
    <lineage>
        <taxon>Eukaryota</taxon>
        <taxon>Fungi</taxon>
        <taxon>Dikarya</taxon>
        <taxon>Ascomycota</taxon>
        <taxon>Pezizomycotina</taxon>
        <taxon>Dothideomycetes</taxon>
        <taxon>Dothideomycetes incertae sedis</taxon>
        <taxon>Botryosphaeriales</taxon>
        <taxon>Phyllostictaceae</taxon>
        <taxon>Phyllosticta</taxon>
    </lineage>
</organism>
<feature type="region of interest" description="Disordered" evidence="1">
    <location>
        <begin position="69"/>
        <end position="92"/>
    </location>
</feature>
<accession>A0ABR1LDJ5</accession>
<dbReference type="EMBL" id="JBBPEH010000012">
    <property type="protein sequence ID" value="KAK7531722.1"/>
    <property type="molecule type" value="Genomic_DNA"/>
</dbReference>
<evidence type="ECO:0000256" key="1">
    <source>
        <dbReference type="SAM" id="MobiDB-lite"/>
    </source>
</evidence>
<evidence type="ECO:0000313" key="2">
    <source>
        <dbReference type="EMBL" id="KAK7531722.1"/>
    </source>
</evidence>